<name>A0A085Z9J1_9FLAO</name>
<accession>A0A085Z9J1</accession>
<keyword evidence="1" id="KW-0732">Signal</keyword>
<organism evidence="2 3">
    <name type="scientific">Chryseobacterium formosense</name>
    <dbReference type="NCBI Taxonomy" id="236814"/>
    <lineage>
        <taxon>Bacteria</taxon>
        <taxon>Pseudomonadati</taxon>
        <taxon>Bacteroidota</taxon>
        <taxon>Flavobacteriia</taxon>
        <taxon>Flavobacteriales</taxon>
        <taxon>Weeksellaceae</taxon>
        <taxon>Chryseobacterium group</taxon>
        <taxon>Chryseobacterium</taxon>
    </lineage>
</organism>
<evidence type="ECO:0000256" key="1">
    <source>
        <dbReference type="SAM" id="SignalP"/>
    </source>
</evidence>
<feature type="chain" id="PRO_5001800789" evidence="1">
    <location>
        <begin position="20"/>
        <end position="408"/>
    </location>
</feature>
<keyword evidence="3" id="KW-1185">Reference proteome</keyword>
<sequence length="408" mass="46705">MIIKTLFFKTQLIAGLSMAVLNFAQNAPVSINKDFKLNTHYMTPENNFAKAGVEVKDGYIISGQNFVQEGNAEYNSAIIKIDKNGKLIRKTVLGDNKDFDKESVMKTVYSINNNRLVQLGSKKIDKRSYLWLREVNDNLDVLQDKVYESVSAAATHDPVVFNVPDGFFVVSESAFSRDFEINLTFISNDLQKTDNHIISFIEPPFDFFGRFDYSASLVNNKFYLITNGVDERNAQDTSNKYKTYILEYDLATRKVTKQKKISEADFMSRKLLINKDLIYVVGVKDTGEPISNKTGRRNTLVKVLNMNFDKVKEFNYIPSPDKGKFSEHLYDAAIVNDELHIIGEMYRSGTFSNESVYLKFDLNGKLLDDRFLKYGSMYSENRLIKIVPLKNNELMLLGKGEGWRVIIK</sequence>
<dbReference type="AlphaFoldDB" id="A0A085Z9J1"/>
<comment type="caution">
    <text evidence="2">The sequence shown here is derived from an EMBL/GenBank/DDBJ whole genome shotgun (WGS) entry which is preliminary data.</text>
</comment>
<gene>
    <name evidence="2" type="ORF">IX39_10945</name>
</gene>
<dbReference type="InterPro" id="IPR011043">
    <property type="entry name" value="Gal_Oxase/kelch_b-propeller"/>
</dbReference>
<proteinExistence type="predicted"/>
<dbReference type="OrthoDB" id="1268159at2"/>
<dbReference type="EMBL" id="JPRP01000001">
    <property type="protein sequence ID" value="KFF01105.1"/>
    <property type="molecule type" value="Genomic_DNA"/>
</dbReference>
<reference evidence="2 3" key="1">
    <citation type="submission" date="2014-07" db="EMBL/GenBank/DDBJ databases">
        <title>Genome of Chryseobacterium formosense LMG 24722.</title>
        <authorList>
            <person name="Pipes S.E."/>
            <person name="Stropko S.J."/>
            <person name="Newman J.D."/>
        </authorList>
    </citation>
    <scope>NUCLEOTIDE SEQUENCE [LARGE SCALE GENOMIC DNA]</scope>
    <source>
        <strain evidence="2 3">LMG 24722</strain>
    </source>
</reference>
<evidence type="ECO:0000313" key="3">
    <source>
        <dbReference type="Proteomes" id="UP000028713"/>
    </source>
</evidence>
<dbReference type="RefSeq" id="WP_034676207.1">
    <property type="nucleotide sequence ID" value="NZ_FPAP01000001.1"/>
</dbReference>
<dbReference type="SUPFAM" id="SSF50965">
    <property type="entry name" value="Galactose oxidase, central domain"/>
    <property type="match status" value="1"/>
</dbReference>
<feature type="signal peptide" evidence="1">
    <location>
        <begin position="1"/>
        <end position="19"/>
    </location>
</feature>
<evidence type="ECO:0000313" key="2">
    <source>
        <dbReference type="EMBL" id="KFF01105.1"/>
    </source>
</evidence>
<dbReference type="Proteomes" id="UP000028713">
    <property type="component" value="Unassembled WGS sequence"/>
</dbReference>
<protein>
    <submittedName>
        <fullName evidence="2">Uncharacterized protein</fullName>
    </submittedName>
</protein>